<dbReference type="AlphaFoldDB" id="A0A371E5N8"/>
<protein>
    <submittedName>
        <fullName evidence="1">Uncharacterized protein</fullName>
    </submittedName>
</protein>
<dbReference type="OrthoDB" id="3817375at2759"/>
<evidence type="ECO:0000313" key="2">
    <source>
        <dbReference type="Proteomes" id="UP000257109"/>
    </source>
</evidence>
<feature type="non-terminal residue" evidence="1">
    <location>
        <position position="1"/>
    </location>
</feature>
<dbReference type="Proteomes" id="UP000257109">
    <property type="component" value="Unassembled WGS sequence"/>
</dbReference>
<proteinExistence type="predicted"/>
<gene>
    <name evidence="1" type="ORF">CR513_60438</name>
</gene>
<name>A0A371E5N8_MUCPR</name>
<reference evidence="1" key="1">
    <citation type="submission" date="2018-05" db="EMBL/GenBank/DDBJ databases">
        <title>Draft genome of Mucuna pruriens seed.</title>
        <authorList>
            <person name="Nnadi N.E."/>
            <person name="Vos R."/>
            <person name="Hasami M.H."/>
            <person name="Devisetty U.K."/>
            <person name="Aguiy J.C."/>
        </authorList>
    </citation>
    <scope>NUCLEOTIDE SEQUENCE [LARGE SCALE GENOMIC DNA]</scope>
    <source>
        <strain evidence="1">JCA_2017</strain>
    </source>
</reference>
<accession>A0A371E5N8</accession>
<comment type="caution">
    <text evidence="1">The sequence shown here is derived from an EMBL/GenBank/DDBJ whole genome shotgun (WGS) entry which is preliminary data.</text>
</comment>
<evidence type="ECO:0000313" key="1">
    <source>
        <dbReference type="EMBL" id="RDX61344.1"/>
    </source>
</evidence>
<sequence length="148" mass="16574">MQHTLQQQTKESSELASKMSVSVQKMGEFNDGQHKGGYLAVVPRSRPACTCSNRPGSARCARHGYVVPGEKKRRVASKEILRRALTPPPKRLGLRWLNFRPTPNPAGYLSYSLSRSVVVADTNARMLLHIEVLRTLFNGKREDSVRDS</sequence>
<keyword evidence="2" id="KW-1185">Reference proteome</keyword>
<organism evidence="1 2">
    <name type="scientific">Mucuna pruriens</name>
    <name type="common">Velvet bean</name>
    <name type="synonym">Dolichos pruriens</name>
    <dbReference type="NCBI Taxonomy" id="157652"/>
    <lineage>
        <taxon>Eukaryota</taxon>
        <taxon>Viridiplantae</taxon>
        <taxon>Streptophyta</taxon>
        <taxon>Embryophyta</taxon>
        <taxon>Tracheophyta</taxon>
        <taxon>Spermatophyta</taxon>
        <taxon>Magnoliopsida</taxon>
        <taxon>eudicotyledons</taxon>
        <taxon>Gunneridae</taxon>
        <taxon>Pentapetalae</taxon>
        <taxon>rosids</taxon>
        <taxon>fabids</taxon>
        <taxon>Fabales</taxon>
        <taxon>Fabaceae</taxon>
        <taxon>Papilionoideae</taxon>
        <taxon>50 kb inversion clade</taxon>
        <taxon>NPAAA clade</taxon>
        <taxon>indigoferoid/millettioid clade</taxon>
        <taxon>Phaseoleae</taxon>
        <taxon>Mucuna</taxon>
    </lineage>
</organism>
<dbReference type="EMBL" id="QJKJ01016191">
    <property type="protein sequence ID" value="RDX61344.1"/>
    <property type="molecule type" value="Genomic_DNA"/>
</dbReference>